<accession>A0A0D1A7D5</accession>
<gene>
    <name evidence="4" type="ORF">WDC_1822</name>
</gene>
<keyword evidence="5" id="KW-1185">Reference proteome</keyword>
<sequence>MSENLLAMSPINADQVHLLTDLNVNVVTPQDLNKTLAPADVTILYGWKPDIGNQLLNTTNSKLKWIHSITAGVDSLPLATLAQKNILLTNASGIHATAISQSVIAYILHFVRSLDVAGKNKQEKYWQPATEAVPSTISDFQYVVFGTGHIGQQIGRLLQALGGHTIGVNTSGHPVEYFDETVALNQLDDRVWKADVIINVLPLTDETHHFYNADFFNQLKSLFLFVNVGRGPSVDSEALINSLNDGTVRHAALDVFETEPLAQTSPFWEMDNVVITPHNTGLVRHFKKAQLELFLPNLKQFLLDKTFKYNQIDLSKGY</sequence>
<dbReference type="SUPFAM" id="SSF51735">
    <property type="entry name" value="NAD(P)-binding Rossmann-fold domains"/>
    <property type="match status" value="1"/>
</dbReference>
<dbReference type="InterPro" id="IPR006140">
    <property type="entry name" value="D-isomer_DH_NAD-bd"/>
</dbReference>
<feature type="domain" description="D-isomer specific 2-hydroxyacid dehydrogenase NAD-binding" evidence="3">
    <location>
        <begin position="104"/>
        <end position="279"/>
    </location>
</feature>
<evidence type="ECO:0000256" key="2">
    <source>
        <dbReference type="ARBA" id="ARBA00023027"/>
    </source>
</evidence>
<reference evidence="4 5" key="1">
    <citation type="submission" date="2013-08" db="EMBL/GenBank/DDBJ databases">
        <title>Lactobacillus wasatchii sp. WDC04, a late gas producing bacteria isolated from aged chedder cheese.</title>
        <authorList>
            <person name="Oberg C.J."/>
            <person name="Culumber M."/>
            <person name="McMahon D.J."/>
            <person name="Broadbent J.R."/>
            <person name="Oberg T.S."/>
            <person name="Ortaki F."/>
        </authorList>
    </citation>
    <scope>NUCLEOTIDE SEQUENCE [LARGE SCALE GENOMIC DNA]</scope>
    <source>
        <strain evidence="4 5">WDC04</strain>
    </source>
</reference>
<dbReference type="EMBL" id="AWTT01000071">
    <property type="protein sequence ID" value="KIS02606.1"/>
    <property type="molecule type" value="Genomic_DNA"/>
</dbReference>
<organism evidence="4 5">
    <name type="scientific">Paucilactobacillus wasatchensis</name>
    <dbReference type="NCBI Taxonomy" id="1335616"/>
    <lineage>
        <taxon>Bacteria</taxon>
        <taxon>Bacillati</taxon>
        <taxon>Bacillota</taxon>
        <taxon>Bacilli</taxon>
        <taxon>Lactobacillales</taxon>
        <taxon>Lactobacillaceae</taxon>
        <taxon>Paucilactobacillus</taxon>
    </lineage>
</organism>
<evidence type="ECO:0000256" key="1">
    <source>
        <dbReference type="ARBA" id="ARBA00023002"/>
    </source>
</evidence>
<comment type="caution">
    <text evidence="4">The sequence shown here is derived from an EMBL/GenBank/DDBJ whole genome shotgun (WGS) entry which is preliminary data.</text>
</comment>
<keyword evidence="1 4" id="KW-0560">Oxidoreductase</keyword>
<dbReference type="PATRIC" id="fig|1335616.4.peg.1834"/>
<dbReference type="SUPFAM" id="SSF52283">
    <property type="entry name" value="Formate/glycerate dehydrogenase catalytic domain-like"/>
    <property type="match status" value="1"/>
</dbReference>
<dbReference type="Proteomes" id="UP000032279">
    <property type="component" value="Unassembled WGS sequence"/>
</dbReference>
<dbReference type="Gene3D" id="3.40.50.720">
    <property type="entry name" value="NAD(P)-binding Rossmann-like Domain"/>
    <property type="match status" value="2"/>
</dbReference>
<dbReference type="PANTHER" id="PTHR43333">
    <property type="entry name" value="2-HACID_DH_C DOMAIN-CONTAINING PROTEIN"/>
    <property type="match status" value="1"/>
</dbReference>
<evidence type="ECO:0000313" key="5">
    <source>
        <dbReference type="Proteomes" id="UP000032279"/>
    </source>
</evidence>
<dbReference type="GO" id="GO:0004617">
    <property type="term" value="F:phosphoglycerate dehydrogenase activity"/>
    <property type="evidence" value="ECO:0007669"/>
    <property type="project" value="UniProtKB-EC"/>
</dbReference>
<dbReference type="OrthoDB" id="9805416at2"/>
<keyword evidence="2" id="KW-0520">NAD</keyword>
<name>A0A0D1A7D5_9LACO</name>
<dbReference type="PANTHER" id="PTHR43333:SF1">
    <property type="entry name" value="D-ISOMER SPECIFIC 2-HYDROXYACID DEHYDROGENASE NAD-BINDING DOMAIN-CONTAINING PROTEIN"/>
    <property type="match status" value="1"/>
</dbReference>
<dbReference type="GO" id="GO:0051287">
    <property type="term" value="F:NAD binding"/>
    <property type="evidence" value="ECO:0007669"/>
    <property type="project" value="InterPro"/>
</dbReference>
<dbReference type="AlphaFoldDB" id="A0A0D1A7D5"/>
<dbReference type="EC" id="1.1.1.95" evidence="4"/>
<evidence type="ECO:0000313" key="4">
    <source>
        <dbReference type="EMBL" id="KIS02606.1"/>
    </source>
</evidence>
<evidence type="ECO:0000259" key="3">
    <source>
        <dbReference type="Pfam" id="PF02826"/>
    </source>
</evidence>
<dbReference type="STRING" id="1335616.WDC_1822"/>
<dbReference type="InterPro" id="IPR036291">
    <property type="entry name" value="NAD(P)-bd_dom_sf"/>
</dbReference>
<dbReference type="Pfam" id="PF02826">
    <property type="entry name" value="2-Hacid_dh_C"/>
    <property type="match status" value="1"/>
</dbReference>
<dbReference type="RefSeq" id="WP_052497847.1">
    <property type="nucleotide sequence ID" value="NZ_AWTT01000071.1"/>
</dbReference>
<proteinExistence type="predicted"/>
<protein>
    <submittedName>
        <fullName evidence="4">D-3-phosphoglycerate dehydrogenase</fullName>
        <ecNumber evidence="4">1.1.1.95</ecNumber>
    </submittedName>
</protein>